<dbReference type="GO" id="GO:0006281">
    <property type="term" value="P:DNA repair"/>
    <property type="evidence" value="ECO:0007669"/>
    <property type="project" value="InterPro"/>
</dbReference>
<keyword evidence="2 4" id="KW-0436">Ligase</keyword>
<dbReference type="RefSeq" id="WP_166341779.1">
    <property type="nucleotide sequence ID" value="NZ_CP088280.1"/>
</dbReference>
<gene>
    <name evidence="5" type="ORF">G6321_00023950</name>
    <name evidence="4" type="ORF">G6321_44250</name>
</gene>
<dbReference type="Proteomes" id="UP000564836">
    <property type="component" value="Chromosome"/>
</dbReference>
<dbReference type="GO" id="GO:0006310">
    <property type="term" value="P:DNA recombination"/>
    <property type="evidence" value="ECO:0007669"/>
    <property type="project" value="InterPro"/>
</dbReference>
<dbReference type="GO" id="GO:0003910">
    <property type="term" value="F:DNA ligase (ATP) activity"/>
    <property type="evidence" value="ECO:0007669"/>
    <property type="project" value="InterPro"/>
</dbReference>
<evidence type="ECO:0000259" key="3">
    <source>
        <dbReference type="PROSITE" id="PS50160"/>
    </source>
</evidence>
<evidence type="ECO:0000256" key="2">
    <source>
        <dbReference type="ARBA" id="ARBA00022598"/>
    </source>
</evidence>
<evidence type="ECO:0000313" key="5">
    <source>
        <dbReference type="EMBL" id="UGX98015.1"/>
    </source>
</evidence>
<dbReference type="EMBL" id="CP088280">
    <property type="protein sequence ID" value="UGX98015.1"/>
    <property type="molecule type" value="Genomic_DNA"/>
</dbReference>
<dbReference type="InterPro" id="IPR012310">
    <property type="entry name" value="DNA_ligase_ATP-dep_cent"/>
</dbReference>
<evidence type="ECO:0000256" key="1">
    <source>
        <dbReference type="ARBA" id="ARBA00007572"/>
    </source>
</evidence>
<dbReference type="GO" id="GO:0005524">
    <property type="term" value="F:ATP binding"/>
    <property type="evidence" value="ECO:0007669"/>
    <property type="project" value="InterPro"/>
</dbReference>
<proteinExistence type="inferred from homology"/>
<reference evidence="4" key="2">
    <citation type="submission" date="2020-06" db="EMBL/GenBank/DDBJ databases">
        <title>Whole Genome Sequence of Bradyrhizobium sp. Strain 323S2.</title>
        <authorList>
            <person name="Bromfield E.S.P."/>
        </authorList>
    </citation>
    <scope>NUCLEOTIDE SEQUENCE [LARGE SCALE GENOMIC DNA]</scope>
    <source>
        <strain evidence="4">323S2</strain>
    </source>
</reference>
<comment type="similarity">
    <text evidence="1">Belongs to the ATP-dependent DNA ligase family.</text>
</comment>
<feature type="domain" description="ATP-dependent DNA ligase family profile" evidence="3">
    <location>
        <begin position="93"/>
        <end position="185"/>
    </location>
</feature>
<evidence type="ECO:0000313" key="4">
    <source>
        <dbReference type="EMBL" id="NYY95169.1"/>
    </source>
</evidence>
<dbReference type="CDD" id="cd07906">
    <property type="entry name" value="Adenylation_DNA_ligase_LigD_LigC"/>
    <property type="match status" value="1"/>
</dbReference>
<dbReference type="InterPro" id="IPR050191">
    <property type="entry name" value="ATP-dep_DNA_ligase"/>
</dbReference>
<name>A0A7Z0QIM4_9BRAD</name>
<dbReference type="PANTHER" id="PTHR45674">
    <property type="entry name" value="DNA LIGASE 1/3 FAMILY MEMBER"/>
    <property type="match status" value="1"/>
</dbReference>
<dbReference type="SUPFAM" id="SSF56091">
    <property type="entry name" value="DNA ligase/mRNA capping enzyme, catalytic domain"/>
    <property type="match status" value="1"/>
</dbReference>
<dbReference type="PROSITE" id="PS50160">
    <property type="entry name" value="DNA_LIGASE_A3"/>
    <property type="match status" value="1"/>
</dbReference>
<sequence>MRTAFEFCLPTAAKVVPTGPDWIHEIKYDGYRLRVERQGKTVRLFTRNGHDWTKRFPWIVEAALKNREQQFVIDGEAVVLGVDGASDFNALHSRRHDDEVQLYVFDILAVGGEDLRQLPLTMRKTNLARLLRGRPDGILVAPFEAGEIGPDLFGAACRMGLEGLVSKRRDRRYGAGRSKDWIKVKNRTHPAMTREF</sequence>
<dbReference type="PANTHER" id="PTHR45674:SF4">
    <property type="entry name" value="DNA LIGASE 1"/>
    <property type="match status" value="1"/>
</dbReference>
<reference evidence="5 6" key="3">
    <citation type="journal article" date="2022" name="Int. J. Syst. Evol. Microbiol.">
        <title>Strains of Bradyrhizobium barranii sp. nov. associated with legumes native to Canada are symbionts of soybeans and belong to different subspecies (subsp. barranii subsp. nov. and subsp. apii subsp. nov.) and symbiovars (sv. glycinearum and sv. septentrionale).</title>
        <authorList>
            <person name="Bromfield E.S.P."/>
            <person name="Cloutier S."/>
            <person name="Wasai-Hara S."/>
            <person name="Minamisawa K."/>
        </authorList>
    </citation>
    <scope>NUCLEOTIDE SEQUENCE [LARGE SCALE GENOMIC DNA]</scope>
    <source>
        <strain evidence="5 6">323S2</strain>
    </source>
</reference>
<dbReference type="AlphaFoldDB" id="A0A7Z0QIM4"/>
<reference evidence="5 6" key="1">
    <citation type="journal article" date="2017" name="Syst. Appl. Microbiol.">
        <title>Soybeans inoculated with root zone soils of Canadian native legumes harbour diverse and novel Bradyrhizobium spp. that possess agricultural potential.</title>
        <authorList>
            <person name="Bromfield E.S.P."/>
            <person name="Cloutier S."/>
            <person name="Tambong J.T."/>
            <person name="Tran Thi T.V."/>
        </authorList>
    </citation>
    <scope>NUCLEOTIDE SEQUENCE [LARGE SCALE GENOMIC DNA]</scope>
    <source>
        <strain evidence="5 6">323S2</strain>
    </source>
</reference>
<protein>
    <submittedName>
        <fullName evidence="4">DNA ligase</fullName>
    </submittedName>
</protein>
<dbReference type="Gene3D" id="3.30.1490.70">
    <property type="match status" value="1"/>
</dbReference>
<dbReference type="Pfam" id="PF01068">
    <property type="entry name" value="DNA_ligase_A_M"/>
    <property type="match status" value="1"/>
</dbReference>
<accession>A0A7Z0QIM4</accession>
<dbReference type="Gene3D" id="3.30.470.30">
    <property type="entry name" value="DNA ligase/mRNA capping enzyme"/>
    <property type="match status" value="1"/>
</dbReference>
<evidence type="ECO:0000313" key="6">
    <source>
        <dbReference type="Proteomes" id="UP000564836"/>
    </source>
</evidence>
<dbReference type="EMBL" id="JACBFH010000001">
    <property type="protein sequence ID" value="NYY95169.1"/>
    <property type="molecule type" value="Genomic_DNA"/>
</dbReference>
<organism evidence="4">
    <name type="scientific">Bradyrhizobium barranii subsp. barranii</name>
    <dbReference type="NCBI Taxonomy" id="2823807"/>
    <lineage>
        <taxon>Bacteria</taxon>
        <taxon>Pseudomonadati</taxon>
        <taxon>Pseudomonadota</taxon>
        <taxon>Alphaproteobacteria</taxon>
        <taxon>Hyphomicrobiales</taxon>
        <taxon>Nitrobacteraceae</taxon>
        <taxon>Bradyrhizobium</taxon>
        <taxon>Bradyrhizobium barranii</taxon>
    </lineage>
</organism>